<organism evidence="7 8">
    <name type="scientific">Anaerocolumna cellulosilytica</name>
    <dbReference type="NCBI Taxonomy" id="433286"/>
    <lineage>
        <taxon>Bacteria</taxon>
        <taxon>Bacillati</taxon>
        <taxon>Bacillota</taxon>
        <taxon>Clostridia</taxon>
        <taxon>Lachnospirales</taxon>
        <taxon>Lachnospiraceae</taxon>
        <taxon>Anaerocolumna</taxon>
    </lineage>
</organism>
<gene>
    <name evidence="7" type="ORF">acsn021_07430</name>
</gene>
<reference evidence="7 8" key="1">
    <citation type="journal article" date="2016" name="Int. J. Syst. Evol. Microbiol.">
        <title>Descriptions of Anaerotaenia torta gen. nov., sp. nov. and Anaerocolumna cellulosilytica gen. nov., sp. nov. isolated from a methanogenic reactor of cattle waste.</title>
        <authorList>
            <person name="Uek A."/>
            <person name="Ohtaki Y."/>
            <person name="Kaku N."/>
            <person name="Ueki K."/>
        </authorList>
    </citation>
    <scope>NUCLEOTIDE SEQUENCE [LARGE SCALE GENOMIC DNA]</scope>
    <source>
        <strain evidence="7 8">SN021</strain>
    </source>
</reference>
<dbReference type="GO" id="GO:0055085">
    <property type="term" value="P:transmembrane transport"/>
    <property type="evidence" value="ECO:0007669"/>
    <property type="project" value="InterPro"/>
</dbReference>
<evidence type="ECO:0000256" key="1">
    <source>
        <dbReference type="ARBA" id="ARBA00004651"/>
    </source>
</evidence>
<keyword evidence="4" id="KW-0812">Transmembrane</keyword>
<dbReference type="RefSeq" id="WP_184095572.1">
    <property type="nucleotide sequence ID" value="NZ_AP023367.1"/>
</dbReference>
<dbReference type="KEGG" id="acel:acsn021_07430"/>
<keyword evidence="3" id="KW-1003">Cell membrane</keyword>
<keyword evidence="6" id="KW-0472">Membrane</keyword>
<protein>
    <submittedName>
        <fullName evidence="7">Lactose ABC transporter permease</fullName>
    </submittedName>
</protein>
<sequence>MRNIFPFKYKTKRKLNGFLYVLPFLIGFLLCFALPLMNTVMYSFHTVRVNDTGGMKFAYSGLKNYMDLFQNEVTTTAQPMVRLFINQNLSILTNVPLIVIFSLFMALLANLKFKGRGIVRVIYFLPIIFGLEVVTDMLAITTGGEWVKESSGLFSESYISSLLMHYTSIPNSILLPVISYVDKIFDVLSQSGVQTLIYLAGLQSINPSLYEVAKIEGATGYETFWKVTIPSIMHITLFVTIYTVVDMFLKSPISEEAYSFAFEQSKIGTGSALSVIYILNVLLVLGVVLLVLRKVVKKYEK</sequence>
<keyword evidence="8" id="KW-1185">Reference proteome</keyword>
<evidence type="ECO:0000256" key="3">
    <source>
        <dbReference type="ARBA" id="ARBA00022475"/>
    </source>
</evidence>
<dbReference type="EMBL" id="AP023367">
    <property type="protein sequence ID" value="BCJ93174.1"/>
    <property type="molecule type" value="Genomic_DNA"/>
</dbReference>
<evidence type="ECO:0000256" key="6">
    <source>
        <dbReference type="ARBA" id="ARBA00023136"/>
    </source>
</evidence>
<evidence type="ECO:0000313" key="8">
    <source>
        <dbReference type="Proteomes" id="UP000515561"/>
    </source>
</evidence>
<dbReference type="InterPro" id="IPR000515">
    <property type="entry name" value="MetI-like"/>
</dbReference>
<keyword evidence="2" id="KW-0813">Transport</keyword>
<name>A0A6S6QRD6_9FIRM</name>
<dbReference type="SUPFAM" id="SSF161098">
    <property type="entry name" value="MetI-like"/>
    <property type="match status" value="1"/>
</dbReference>
<dbReference type="InterPro" id="IPR050809">
    <property type="entry name" value="UgpAE/MalFG_permease"/>
</dbReference>
<dbReference type="PANTHER" id="PTHR43227:SF3">
    <property type="entry name" value="BINDING-PROTEIN-DEPENDENT TRANSPORT SYSTEMS INNER MEMBRANE COMPONENT"/>
    <property type="match status" value="1"/>
</dbReference>
<keyword evidence="5" id="KW-1133">Transmembrane helix</keyword>
<dbReference type="AlphaFoldDB" id="A0A6S6QRD6"/>
<dbReference type="InterPro" id="IPR035906">
    <property type="entry name" value="MetI-like_sf"/>
</dbReference>
<evidence type="ECO:0000256" key="4">
    <source>
        <dbReference type="ARBA" id="ARBA00022692"/>
    </source>
</evidence>
<dbReference type="PANTHER" id="PTHR43227">
    <property type="entry name" value="BLL4140 PROTEIN"/>
    <property type="match status" value="1"/>
</dbReference>
<dbReference type="Proteomes" id="UP000515561">
    <property type="component" value="Chromosome"/>
</dbReference>
<dbReference type="PROSITE" id="PS50928">
    <property type="entry name" value="ABC_TM1"/>
    <property type="match status" value="1"/>
</dbReference>
<accession>A0A6S6QRD6</accession>
<dbReference type="GO" id="GO:0005886">
    <property type="term" value="C:plasma membrane"/>
    <property type="evidence" value="ECO:0007669"/>
    <property type="project" value="UniProtKB-SubCell"/>
</dbReference>
<comment type="subcellular location">
    <subcellularLocation>
        <location evidence="1">Cell membrane</location>
        <topology evidence="1">Multi-pass membrane protein</topology>
    </subcellularLocation>
</comment>
<evidence type="ECO:0000313" key="7">
    <source>
        <dbReference type="EMBL" id="BCJ93174.1"/>
    </source>
</evidence>
<evidence type="ECO:0000256" key="5">
    <source>
        <dbReference type="ARBA" id="ARBA00022989"/>
    </source>
</evidence>
<dbReference type="CDD" id="cd06261">
    <property type="entry name" value="TM_PBP2"/>
    <property type="match status" value="1"/>
</dbReference>
<evidence type="ECO:0000256" key="2">
    <source>
        <dbReference type="ARBA" id="ARBA00022448"/>
    </source>
</evidence>
<proteinExistence type="predicted"/>
<dbReference type="Gene3D" id="1.10.3720.10">
    <property type="entry name" value="MetI-like"/>
    <property type="match status" value="1"/>
</dbReference>